<reference evidence="11 13" key="11">
    <citation type="journal article" date="2015" name="Genome Res.">
        <title>The Release 6 reference sequence of the Drosophila melanogaster genome.</title>
        <authorList>
            <person name="Hoskins R.A."/>
            <person name="Carlson J.W."/>
            <person name="Wan K.H."/>
            <person name="Park S."/>
            <person name="Mendez I."/>
            <person name="Galle S.E."/>
            <person name="Booth B.W."/>
            <person name="Pfeiffer B.D."/>
            <person name="George R.A."/>
            <person name="Svirskas R."/>
            <person name="Krzywinski M."/>
            <person name="Schein J."/>
            <person name="Accardo M.C."/>
            <person name="Damia E."/>
            <person name="Messina G."/>
            <person name="Mendez-Lago M."/>
            <person name="de Pablos B."/>
            <person name="Demakova O.V."/>
            <person name="Andreyeva E.N."/>
            <person name="Boldyreva L.V."/>
            <person name="Marra M."/>
            <person name="Carvalho A.B."/>
            <person name="Dimitri P."/>
            <person name="Villasante A."/>
            <person name="Zhimulev I.F."/>
            <person name="Rubin G.M."/>
            <person name="Karpen G.H."/>
            <person name="Celniker S.E."/>
        </authorList>
    </citation>
    <scope>NUCLEOTIDE SEQUENCE [LARGE SCALE GENOMIC DNA]</scope>
    <source>
        <strain evidence="13">Berkeley</strain>
    </source>
</reference>
<accession>Q9VCJ9</accession>
<evidence type="ECO:0000313" key="13">
    <source>
        <dbReference type="Proteomes" id="UP000000803"/>
    </source>
</evidence>
<evidence type="ECO:0000256" key="3">
    <source>
        <dbReference type="ARBA" id="ARBA00022837"/>
    </source>
</evidence>
<dbReference type="Pfam" id="PF00089">
    <property type="entry name" value="Trypsin"/>
    <property type="match status" value="1"/>
</dbReference>
<dbReference type="Gene3D" id="2.40.10.10">
    <property type="entry name" value="Trypsin-like serine proteases"/>
    <property type="match status" value="2"/>
</dbReference>
<keyword evidence="8" id="KW-0645">Protease</keyword>
<comment type="similarity">
    <text evidence="7 9">Belongs to the peptidase S1 family. CLIP subfamily.</text>
</comment>
<sequence>MVFLQRVYISFLVLHTQLLMYLAESEYPPCNLDEKCISLARCTSLLPFLKPHNMTPAEKAVFEDRYCGYGPKGQELLDRVLICCPNMGHILPNTQICGPIMPAYRIFGGEETQPNELPWMALILYAHRSRSVWNERLVSRCAGSLITNRYVLTAAHCLRITGLDLRRVRLGEHNILSNPDCVTHINGREHCAPEHLEIDVDLSIKHRHYMVFEERPYNDIALLRLKFPVRYTAQIKPICVQLDYIFSNPSFSNHKLQIAGWGLSHKQGYSNVLLQAYVNGRNADECSLSEPSLGLDKETHICAGNLGGNDTCKGDSGGPLMAIMERGDEEFVYLAGITSYGYSQCGYGPAAYTKTSKFVEWILWNMYTNIFQ</sequence>
<reference evidence="11 13" key="7">
    <citation type="journal article" date="2007" name="Science">
        <title>The Release 5.1 annotation of Drosophila melanogaster heterochromatin.</title>
        <authorList>
            <person name="Smith C.D."/>
            <person name="Shu S."/>
            <person name="Mungall C.J."/>
            <person name="Karpen G.H."/>
        </authorList>
    </citation>
    <scope>NUCLEOTIDE SEQUENCE [LARGE SCALE GENOMIC DNA]</scope>
    <source>
        <strain evidence="13">Berkeley</strain>
    </source>
</reference>
<dbReference type="GO" id="GO:0004252">
    <property type="term" value="F:serine-type endopeptidase activity"/>
    <property type="evidence" value="ECO:0000255"/>
    <property type="project" value="FlyBase"/>
</dbReference>
<dbReference type="EC" id="3.4.21.-" evidence="8"/>
<dbReference type="IntAct" id="Q9VCJ9">
    <property type="interactions" value="1"/>
</dbReference>
<dbReference type="Bgee" id="FBgn0039101">
    <property type="expression patterns" value="Expressed in enteroblast (Drosophila) in digestive tract and 1 other cell type or tissue"/>
</dbReference>
<keyword evidence="8" id="KW-0720">Serine protease</keyword>
<dbReference type="KEGG" id="dme:Dmel_CG16710"/>
<dbReference type="PANTHER" id="PTHR24256">
    <property type="entry name" value="TRYPTASE-RELATED"/>
    <property type="match status" value="1"/>
</dbReference>
<evidence type="ECO:0000256" key="5">
    <source>
        <dbReference type="ARBA" id="ARBA00023157"/>
    </source>
</evidence>
<gene>
    <name evidence="11" type="primary">Dmel\CG16710</name>
    <name evidence="11" type="synonym">cSP16</name>
    <name evidence="11" type="synonym">SP16</name>
    <name evidence="11 12" type="ORF">CG16710</name>
    <name evidence="11" type="ORF">Dmel_CG16710</name>
</gene>
<keyword evidence="3" id="KW-0106">Calcium</keyword>
<dbReference type="SMART" id="SM00020">
    <property type="entry name" value="Tryp_SPc"/>
    <property type="match status" value="1"/>
</dbReference>
<evidence type="ECO:0000256" key="9">
    <source>
        <dbReference type="RuleBase" id="RU366078"/>
    </source>
</evidence>
<comment type="domain">
    <text evidence="9">The clip domain consists of 35-55 residues which are 'knitted' together usually by 3 conserved disulfide bonds forming a clip-like compact structure.</text>
</comment>
<keyword evidence="6" id="KW-0325">Glycoprotein</keyword>
<dbReference type="PhylomeDB" id="Q9VCJ9"/>
<dbReference type="PRINTS" id="PR00722">
    <property type="entry name" value="CHYMOTRYPSIN"/>
</dbReference>
<reference evidence="11 13" key="3">
    <citation type="journal article" date="2002" name="Genome Biol.">
        <title>Annotation of the Drosophila melanogaster euchromatic genome: a systematic review.</title>
        <authorList>
            <person name="Misra S."/>
            <person name="Crosby M.A."/>
            <person name="Mungall C.J."/>
            <person name="Matthews B.B."/>
            <person name="Campbell K.S."/>
            <person name="Hradecky P."/>
            <person name="Huang Y."/>
            <person name="Kaminker J.S."/>
            <person name="Millburn G.H."/>
            <person name="Prochnik S.E."/>
            <person name="Smith C.D."/>
            <person name="Tupy J.L."/>
            <person name="Whitfied E.J."/>
            <person name="Bayraktaroglu L."/>
            <person name="Berman B.P."/>
            <person name="Bettencourt B.R."/>
            <person name="Celniker S.E."/>
            <person name="de Grey A.D."/>
            <person name="Drysdale R.A."/>
            <person name="Harris N.L."/>
            <person name="Richter J."/>
            <person name="Russo S."/>
            <person name="Schroeder A.J."/>
            <person name="Shu S.Q."/>
            <person name="Stapleton M."/>
            <person name="Yamada C."/>
            <person name="Ashburner M."/>
            <person name="Gelbart W.M."/>
            <person name="Rubin G.M."/>
            <person name="Lewis S.E."/>
        </authorList>
    </citation>
    <scope>GENOME REANNOTATION</scope>
    <source>
        <strain evidence="13">Berkeley</strain>
    </source>
</reference>
<reference evidence="11 13" key="1">
    <citation type="journal article" date="2000" name="Science">
        <title>The genome sequence of Drosophila melanogaster.</title>
        <authorList>
            <person name="Adams M.D."/>
            <person name="Celniker S.E."/>
            <person name="Holt R.A."/>
            <person name="Evans C.A."/>
            <person name="Gocayne J.D."/>
            <person name="Amanatides P.G."/>
            <person name="Scherer S.E."/>
            <person name="Li P.W."/>
            <person name="Hoskins R.A."/>
            <person name="Galle R.F."/>
            <person name="George R.A."/>
            <person name="Lewis S.E."/>
            <person name="Richards S."/>
            <person name="Ashburner M."/>
            <person name="Henderson S.N."/>
            <person name="Sutton G.G."/>
            <person name="Wortman J.R."/>
            <person name="Yandell M.D."/>
            <person name="Zhang Q."/>
            <person name="Chen L.X."/>
            <person name="Brandon R.C."/>
            <person name="Rogers Y.H."/>
            <person name="Blazej R.G."/>
            <person name="Champe M."/>
            <person name="Pfeiffer B.D."/>
            <person name="Wan K.H."/>
            <person name="Doyle C."/>
            <person name="Baxter E.G."/>
            <person name="Helt G."/>
            <person name="Nelson C.R."/>
            <person name="Gabor G.L."/>
            <person name="Abril J.F."/>
            <person name="Agbayani A."/>
            <person name="An H.J."/>
            <person name="Andrews-Pfannkoch C."/>
            <person name="Baldwin D."/>
            <person name="Ballew R.M."/>
            <person name="Basu A."/>
            <person name="Baxendale J."/>
            <person name="Bayraktaroglu L."/>
            <person name="Beasley E.M."/>
            <person name="Beeson K.Y."/>
            <person name="Benos P.V."/>
            <person name="Berman B.P."/>
            <person name="Bhandari D."/>
            <person name="Bolshakov S."/>
            <person name="Borkova D."/>
            <person name="Botchan M.R."/>
            <person name="Bouck J."/>
            <person name="Brokstein P."/>
            <person name="Brottier P."/>
            <person name="Burtis K.C."/>
            <person name="Busam D.A."/>
            <person name="Butler H."/>
            <person name="Cadieu E."/>
            <person name="Center A."/>
            <person name="Chandra I."/>
            <person name="Cherry J.M."/>
            <person name="Cawley S."/>
            <person name="Dahlke C."/>
            <person name="Davenport L.B."/>
            <person name="Davies P."/>
            <person name="de Pablos B."/>
            <person name="Delcher A."/>
            <person name="Deng Z."/>
            <person name="Mays A.D."/>
            <person name="Dew I."/>
            <person name="Dietz S.M."/>
            <person name="Dodson K."/>
            <person name="Doup L.E."/>
            <person name="Downes M."/>
            <person name="Dugan-Rocha S."/>
            <person name="Dunkov B.C."/>
            <person name="Dunn P."/>
            <person name="Durbin K.J."/>
            <person name="Evangelista C.C."/>
            <person name="Ferraz C."/>
            <person name="Ferriera S."/>
            <person name="Fleischmann W."/>
            <person name="Fosler C."/>
            <person name="Gabrielian A.E."/>
            <person name="Garg N.S."/>
            <person name="Gelbart W.M."/>
            <person name="Glasser K."/>
            <person name="Glodek A."/>
            <person name="Gong F."/>
            <person name="Gorrell J.H."/>
            <person name="Gu Z."/>
            <person name="Guan P."/>
            <person name="Harris M."/>
            <person name="Harris N.L."/>
            <person name="Harvey D."/>
            <person name="Heiman T.J."/>
            <person name="Hernandez J.R."/>
            <person name="Houck J."/>
            <person name="Hostin D."/>
            <person name="Houston K.A."/>
            <person name="Howland T.J."/>
            <person name="Wei M.H."/>
            <person name="Ibegwam C."/>
            <person name="Jalali M."/>
            <person name="Kalush F."/>
            <person name="Karpen G.H."/>
            <person name="Ke Z."/>
            <person name="Kennison J.A."/>
            <person name="Ketchum K.A."/>
            <person name="Kimmel B.E."/>
            <person name="Kodira C.D."/>
            <person name="Kraft C."/>
            <person name="Kravitz S."/>
            <person name="Kulp D."/>
            <person name="Lai Z."/>
            <person name="Lasko P."/>
            <person name="Lei Y."/>
            <person name="Levitsky A.A."/>
            <person name="Li J."/>
            <person name="Li Z."/>
            <person name="Liang Y."/>
            <person name="Lin X."/>
            <person name="Liu X."/>
            <person name="Mattei B."/>
            <person name="McIntosh T.C."/>
            <person name="McLeod M.P."/>
            <person name="McPherson D."/>
            <person name="Merkulov G."/>
            <person name="Milshina N.V."/>
            <person name="Mobarry C."/>
            <person name="Morris J."/>
            <person name="Moshrefi A."/>
            <person name="Mount S.M."/>
            <person name="Moy M."/>
            <person name="Murphy B."/>
            <person name="Murphy L."/>
            <person name="Muzny D.M."/>
            <person name="Nelson D.L."/>
            <person name="Nelson D.R."/>
            <person name="Nelson K.A."/>
            <person name="Nixon K."/>
            <person name="Nusskern D.R."/>
            <person name="Pacleb J.M."/>
            <person name="Palazzolo M."/>
            <person name="Pittman G.S."/>
            <person name="Pan S."/>
            <person name="Pollard J."/>
            <person name="Puri V."/>
            <person name="Reese M.G."/>
            <person name="Reinert K."/>
            <person name="Remington K."/>
            <person name="Saunders R.D."/>
            <person name="Scheeler F."/>
            <person name="Shen H."/>
            <person name="Shue B.C."/>
            <person name="Siden-Kiamos I."/>
            <person name="Simpson M."/>
            <person name="Skupski M.P."/>
            <person name="Smith T."/>
            <person name="Spier E."/>
            <person name="Spradling A.C."/>
            <person name="Stapleton M."/>
            <person name="Strong R."/>
            <person name="Sun E."/>
            <person name="Svirskas R."/>
            <person name="Tector C."/>
            <person name="Turner R."/>
            <person name="Venter E."/>
            <person name="Wang A.H."/>
            <person name="Wang X."/>
            <person name="Wang Z.Y."/>
            <person name="Wassarman D.A."/>
            <person name="Weinstock G.M."/>
            <person name="Weissenbach J."/>
            <person name="Williams S.M."/>
            <person name="WoodageT"/>
            <person name="Worley K.C."/>
            <person name="Wu D."/>
            <person name="Yang S."/>
            <person name="Yao Q.A."/>
            <person name="Ye J."/>
            <person name="Yeh R.F."/>
            <person name="Zaveri J.S."/>
            <person name="Zhan M."/>
            <person name="Zhang G."/>
            <person name="Zhao Q."/>
            <person name="Zheng L."/>
            <person name="Zheng X.H."/>
            <person name="Zhong F.N."/>
            <person name="Zhong W."/>
            <person name="Zhou X."/>
            <person name="Zhu S."/>
            <person name="Zhu X."/>
            <person name="Smith H.O."/>
            <person name="Gibbs R.A."/>
            <person name="Myers E.W."/>
            <person name="Rubin G.M."/>
            <person name="Venter J.C."/>
        </authorList>
    </citation>
    <scope>NUCLEOTIDE SEQUENCE [LARGE SCALE GENOMIC DNA]</scope>
    <source>
        <strain evidence="13">Berkeley</strain>
    </source>
</reference>
<dbReference type="RefSeq" id="NP_651167.3">
    <property type="nucleotide sequence ID" value="NM_142910.3"/>
</dbReference>
<keyword evidence="8 11" id="KW-0378">Hydrolase</keyword>
<dbReference type="AlphaFoldDB" id="Q9VCJ9"/>
<reference evidence="11 13" key="5">
    <citation type="journal article" date="2002" name="Genome Biol.">
        <title>Heterochromatic sequences in a Drosophila whole-genome shotgun assembly.</title>
        <authorList>
            <person name="Hoskins R.A."/>
            <person name="Smith C.D."/>
            <person name="Carlson J.W."/>
            <person name="Carvalho A.B."/>
            <person name="Halpern A."/>
            <person name="Kaminker J.S."/>
            <person name="Kennedy C."/>
            <person name="Mungall C.J."/>
            <person name="Sullivan B.A."/>
            <person name="Sutton G.G."/>
            <person name="Yasuhara J.C."/>
            <person name="Wakimoto B.T."/>
            <person name="Myers E.W."/>
            <person name="Celniker S.E."/>
            <person name="Rubin G.M."/>
            <person name="Karpen G.H."/>
        </authorList>
    </citation>
    <scope>NUCLEOTIDE SEQUENCE [LARGE SCALE GENOMIC DNA]</scope>
    <source>
        <strain evidence="13">Berkeley</strain>
    </source>
</reference>
<evidence type="ECO:0000256" key="6">
    <source>
        <dbReference type="ARBA" id="ARBA00023180"/>
    </source>
</evidence>
<proteinExistence type="inferred from homology"/>
<evidence type="ECO:0000256" key="1">
    <source>
        <dbReference type="ARBA" id="ARBA00022723"/>
    </source>
</evidence>
<dbReference type="SMR" id="Q9VCJ9"/>
<dbReference type="SUPFAM" id="SSF50494">
    <property type="entry name" value="Trypsin-like serine proteases"/>
    <property type="match status" value="1"/>
</dbReference>
<dbReference type="GO" id="GO:0005615">
    <property type="term" value="C:extracellular space"/>
    <property type="evidence" value="ECO:0000318"/>
    <property type="project" value="GO_Central"/>
</dbReference>
<dbReference type="InterPro" id="IPR033116">
    <property type="entry name" value="TRYPSIN_SER"/>
</dbReference>
<dbReference type="FlyBase" id="FBgn0039101">
    <property type="gene designation" value="CG16710"/>
</dbReference>
<keyword evidence="1" id="KW-0479">Metal-binding</keyword>
<dbReference type="UCSC" id="CG16710-RA">
    <property type="organism name" value="d. melanogaster"/>
</dbReference>
<reference evidence="11 13" key="6">
    <citation type="journal article" date="2005" name="PLoS Comput. Biol.">
        <title>Combined evidence annotation of transposable elements in genome sequences.</title>
        <authorList>
            <person name="Quesneville H."/>
            <person name="Bergman C.M."/>
            <person name="Andrieu O."/>
            <person name="Autard D."/>
            <person name="Nouaud D."/>
            <person name="Ashburner M."/>
            <person name="Anxolabehere D."/>
        </authorList>
    </citation>
    <scope>NUCLEOTIDE SEQUENCE [LARGE SCALE GENOMIC DNA]</scope>
    <source>
        <strain evidence="13">Berkeley</strain>
    </source>
</reference>
<feature type="signal peptide" evidence="9">
    <location>
        <begin position="1"/>
        <end position="25"/>
    </location>
</feature>
<dbReference type="CDD" id="cd00190">
    <property type="entry name" value="Tryp_SPc"/>
    <property type="match status" value="1"/>
</dbReference>
<evidence type="ECO:0000313" key="12">
    <source>
        <dbReference type="FlyBase" id="FBgn0039101"/>
    </source>
</evidence>
<dbReference type="PaxDb" id="7227-FBpp0292249"/>
<dbReference type="AGR" id="FB:FBgn0039101"/>
<dbReference type="EMBL" id="AE014297">
    <property type="protein sequence ID" value="AAF56159.3"/>
    <property type="molecule type" value="Genomic_DNA"/>
</dbReference>
<evidence type="ECO:0000256" key="8">
    <source>
        <dbReference type="RuleBase" id="RU363034"/>
    </source>
</evidence>
<dbReference type="GeneID" id="42790"/>
<reference evidence="11 13" key="9">
    <citation type="journal article" date="2015" name="G3 (Bethesda)">
        <title>Gene Model Annotations for Drosophila melanogaster: Impact of High-Throughput Data.</title>
        <authorList>
            <consortium name="FlyBase Consortium"/>
            <person name="Matthews B.B."/>
            <person name="Dos Santos G."/>
            <person name="Crosby M.A."/>
            <person name="Emmert D.B."/>
            <person name="St Pierre S.E."/>
            <person name="Gramates L.S."/>
            <person name="Zhou P."/>
            <person name="Schroeder A.J."/>
            <person name="Falls K."/>
            <person name="Strelets V."/>
            <person name="Russo S.M."/>
            <person name="Gelbart W.M."/>
            <person name="null"/>
        </authorList>
    </citation>
    <scope>NUCLEOTIDE SEQUENCE [LARGE SCALE GENOMIC DNA]</scope>
    <source>
        <strain evidence="13">Berkeley</strain>
    </source>
</reference>
<dbReference type="Pfam" id="PF12032">
    <property type="entry name" value="CLIP"/>
    <property type="match status" value="1"/>
</dbReference>
<evidence type="ECO:0000259" key="10">
    <source>
        <dbReference type="PROSITE" id="PS50240"/>
    </source>
</evidence>
<comment type="subcellular location">
    <subcellularLocation>
        <location evidence="9">Secreted</location>
    </subcellularLocation>
</comment>
<evidence type="ECO:0000313" key="11">
    <source>
        <dbReference type="EMBL" id="AAF56159.3"/>
    </source>
</evidence>
<dbReference type="InterPro" id="IPR043504">
    <property type="entry name" value="Peptidase_S1_PA_chymotrypsin"/>
</dbReference>
<dbReference type="PROSITE" id="PS00134">
    <property type="entry name" value="TRYPSIN_HIS"/>
    <property type="match status" value="1"/>
</dbReference>
<feature type="domain" description="Peptidase S1" evidence="10">
    <location>
        <begin position="106"/>
        <end position="367"/>
    </location>
</feature>
<dbReference type="InterPro" id="IPR051487">
    <property type="entry name" value="Ser/Thr_Proteases_Immune/Dev"/>
</dbReference>
<feature type="chain" id="PRO_5041020644" description="CLIP domain-containing serine protease" evidence="9">
    <location>
        <begin position="26"/>
        <end position="372"/>
    </location>
</feature>
<dbReference type="OrthoDB" id="547031at2759"/>
<dbReference type="GO" id="GO:0045087">
    <property type="term" value="P:innate immune response"/>
    <property type="evidence" value="ECO:0000318"/>
    <property type="project" value="GO_Central"/>
</dbReference>
<dbReference type="PROSITE" id="PS50240">
    <property type="entry name" value="TRYPSIN_DOM"/>
    <property type="match status" value="1"/>
</dbReference>
<evidence type="ECO:0000256" key="7">
    <source>
        <dbReference type="ARBA" id="ARBA00024195"/>
    </source>
</evidence>
<dbReference type="InterPro" id="IPR018114">
    <property type="entry name" value="TRYPSIN_HIS"/>
</dbReference>
<reference evidence="11 13" key="4">
    <citation type="journal article" date="2002" name="Genome Biol.">
        <title>The transposable elements of the Drosophila melanogaster euchromatin: a genomics perspective.</title>
        <authorList>
            <person name="Kaminker J.S."/>
            <person name="Bergman C.M."/>
            <person name="Kronmiller B."/>
            <person name="Carlson J."/>
            <person name="Svirskas R."/>
            <person name="Patel S."/>
            <person name="Frise E."/>
            <person name="Wheeler D.A."/>
            <person name="Lewis S.E."/>
            <person name="Rubin G.M."/>
            <person name="Ashburner M."/>
            <person name="Celniker S.E."/>
        </authorList>
    </citation>
    <scope>NUCLEOTIDE SEQUENCE [LARGE SCALE GENOMIC DNA]</scope>
    <source>
        <strain evidence="13">Berkeley</strain>
    </source>
</reference>
<keyword evidence="9" id="KW-0964">Secreted</keyword>
<dbReference type="HOGENOM" id="CLU_006842_0_3_1"/>
<dbReference type="OMA" id="IKPICVQ"/>
<keyword evidence="2 9" id="KW-0732">Signal</keyword>
<evidence type="ECO:0000256" key="4">
    <source>
        <dbReference type="ARBA" id="ARBA00023145"/>
    </source>
</evidence>
<reference evidence="11 13" key="2">
    <citation type="journal article" date="2002" name="Genome Biol.">
        <title>Finishing a whole-genome shotgun: release 3 of the Drosophila melanogaster euchromatic genome sequence.</title>
        <authorList>
            <person name="Celniker S.E."/>
            <person name="Wheeler D.A."/>
            <person name="Kronmiller B."/>
            <person name="Carlson J.W."/>
            <person name="Halpern A."/>
            <person name="Patel S."/>
            <person name="Adams M."/>
            <person name="Champe M."/>
            <person name="Dugan S.P."/>
            <person name="Frise E."/>
            <person name="Hodgson A."/>
            <person name="George R.A."/>
            <person name="Hoskins R.A."/>
            <person name="Laverty T."/>
            <person name="Muzny D.M."/>
            <person name="Nelson C.R."/>
            <person name="Pacleb J.M."/>
            <person name="Park S."/>
            <person name="Pfeiffer B.D."/>
            <person name="Richards S."/>
            <person name="Sodergren E.J."/>
            <person name="Svirskas R."/>
            <person name="Tabor P.E."/>
            <person name="Wan K."/>
            <person name="Stapleton M."/>
            <person name="Sutton G.G."/>
            <person name="Venter C."/>
            <person name="Weinstock G."/>
            <person name="Scherer S.E."/>
            <person name="Myers E.W."/>
            <person name="Gibbs R.A."/>
            <person name="Rubin G.M."/>
        </authorList>
    </citation>
    <scope>NUCLEOTIDE SEQUENCE [LARGE SCALE GENOMIC DNA]</scope>
    <source>
        <strain evidence="13">Berkeley</strain>
    </source>
</reference>
<dbReference type="GO" id="GO:0046872">
    <property type="term" value="F:metal ion binding"/>
    <property type="evidence" value="ECO:0007669"/>
    <property type="project" value="UniProtKB-KW"/>
</dbReference>
<evidence type="ECO:0000256" key="2">
    <source>
        <dbReference type="ARBA" id="ARBA00022729"/>
    </source>
</evidence>
<dbReference type="BioGRID-ORCS" id="42790">
    <property type="hits" value="0 hits in 1 CRISPR screen"/>
</dbReference>
<dbReference type="InterPro" id="IPR001314">
    <property type="entry name" value="Peptidase_S1A"/>
</dbReference>
<reference evidence="11 13" key="8">
    <citation type="journal article" date="2007" name="Science">
        <title>Sequence finishing and mapping of Drosophila melanogaster heterochromatin.</title>
        <authorList>
            <person name="Hoskins R.A."/>
            <person name="Carlson J.W."/>
            <person name="Kennedy C."/>
            <person name="Acevedo D."/>
            <person name="Evans-Holm M."/>
            <person name="Frise E."/>
            <person name="Wan K.H."/>
            <person name="Park S."/>
            <person name="Mendez-Lago M."/>
            <person name="Rossi F."/>
            <person name="Villasante A."/>
            <person name="Dimitri P."/>
            <person name="Karpen G.H."/>
            <person name="Celniker S.E."/>
        </authorList>
    </citation>
    <scope>NUCLEOTIDE SEQUENCE [LARGE SCALE GENOMIC DNA]</scope>
    <source>
        <strain evidence="13">Berkeley</strain>
    </source>
</reference>
<dbReference type="MEROPS" id="S01.A66"/>
<keyword evidence="5" id="KW-1015">Disulfide bond</keyword>
<dbReference type="GO" id="GO:0006508">
    <property type="term" value="P:proteolysis"/>
    <property type="evidence" value="ECO:0000255"/>
    <property type="project" value="FlyBase"/>
</dbReference>
<dbReference type="FunFam" id="2.40.10.10:FF:000028">
    <property type="entry name" value="Serine protease easter"/>
    <property type="match status" value="1"/>
</dbReference>
<organism evidence="11 13">
    <name type="scientific">Drosophila melanogaster</name>
    <name type="common">Fruit fly</name>
    <dbReference type="NCBI Taxonomy" id="7227"/>
    <lineage>
        <taxon>Eukaryota</taxon>
        <taxon>Metazoa</taxon>
        <taxon>Ecdysozoa</taxon>
        <taxon>Arthropoda</taxon>
        <taxon>Hexapoda</taxon>
        <taxon>Insecta</taxon>
        <taxon>Pterygota</taxon>
        <taxon>Neoptera</taxon>
        <taxon>Endopterygota</taxon>
        <taxon>Diptera</taxon>
        <taxon>Brachycera</taxon>
        <taxon>Muscomorpha</taxon>
        <taxon>Ephydroidea</taxon>
        <taxon>Drosophilidae</taxon>
        <taxon>Drosophila</taxon>
        <taxon>Sophophora</taxon>
    </lineage>
</organism>
<keyword evidence="4" id="KW-0865">Zymogen</keyword>
<protein>
    <recommendedName>
        <fullName evidence="9">CLIP domain-containing serine protease</fullName>
        <ecNumber evidence="8">3.4.21.-</ecNumber>
    </recommendedName>
</protein>
<dbReference type="Proteomes" id="UP000000803">
    <property type="component" value="Chromosome 3R"/>
</dbReference>
<dbReference type="VEuPathDB" id="VectorBase:FBgn0039101"/>
<dbReference type="InterPro" id="IPR022700">
    <property type="entry name" value="CLIP"/>
</dbReference>
<dbReference type="InterPro" id="IPR009003">
    <property type="entry name" value="Peptidase_S1_PA"/>
</dbReference>
<dbReference type="PROSITE" id="PS00135">
    <property type="entry name" value="TRYPSIN_SER"/>
    <property type="match status" value="1"/>
</dbReference>
<dbReference type="InParanoid" id="Q9VCJ9"/>
<dbReference type="eggNOG" id="KOG3627">
    <property type="taxonomic scope" value="Eukaryota"/>
</dbReference>
<keyword evidence="13" id="KW-1185">Reference proteome</keyword>
<name>Q9VCJ9_DROME</name>
<dbReference type="InterPro" id="IPR001254">
    <property type="entry name" value="Trypsin_dom"/>
</dbReference>
<reference evidence="11 13" key="10">
    <citation type="journal article" date="2015" name="G3 (Bethesda)">
        <title>Gene Model Annotations for Drosophila melanogaster: The Rule-Benders.</title>
        <authorList>
            <consortium name="FlyBase Consortium"/>
            <person name="Crosby M.A."/>
            <person name="Gramates L.S."/>
            <person name="Dos Santos G."/>
            <person name="Matthews B.B."/>
            <person name="St Pierre S.E."/>
            <person name="Zhou P."/>
            <person name="Schroeder A.J."/>
            <person name="Falls K."/>
            <person name="Emmert D.B."/>
            <person name="Russo S.M."/>
            <person name="Gelbart W.M."/>
            <person name="null"/>
        </authorList>
    </citation>
    <scope>NUCLEOTIDE SEQUENCE [LARGE SCALE GENOMIC DNA]</scope>
    <source>
        <strain evidence="13">Berkeley</strain>
    </source>
</reference>
<dbReference type="STRING" id="7227.FBpp0292249"/>